<gene>
    <name evidence="2" type="ORF">NIES592_10495</name>
</gene>
<dbReference type="InterPro" id="IPR001173">
    <property type="entry name" value="Glyco_trans_2-like"/>
</dbReference>
<dbReference type="InterPro" id="IPR050834">
    <property type="entry name" value="Glycosyltransf_2"/>
</dbReference>
<reference evidence="2 3" key="1">
    <citation type="submission" date="2016-11" db="EMBL/GenBank/DDBJ databases">
        <title>Draft Genome Sequences of Nine Cyanobacterial Strains from Diverse Habitats.</title>
        <authorList>
            <person name="Zhu T."/>
            <person name="Hou S."/>
            <person name="Lu X."/>
            <person name="Hess W.R."/>
        </authorList>
    </citation>
    <scope>NUCLEOTIDE SEQUENCE [LARGE SCALE GENOMIC DNA]</scope>
    <source>
        <strain evidence="2 3">NIES-592</strain>
    </source>
</reference>
<proteinExistence type="predicted"/>
<dbReference type="Gene3D" id="3.90.550.10">
    <property type="entry name" value="Spore Coat Polysaccharide Biosynthesis Protein SpsA, Chain A"/>
    <property type="match status" value="1"/>
</dbReference>
<dbReference type="PANTHER" id="PTHR43685">
    <property type="entry name" value="GLYCOSYLTRANSFERASE"/>
    <property type="match status" value="1"/>
</dbReference>
<dbReference type="AlphaFoldDB" id="A0A1U7H0N8"/>
<accession>A0A1U7H0N8</accession>
<dbReference type="EMBL" id="MRCA01000004">
    <property type="protein sequence ID" value="OKH14470.1"/>
    <property type="molecule type" value="Genomic_DNA"/>
</dbReference>
<dbReference type="RefSeq" id="WP_073555709.1">
    <property type="nucleotide sequence ID" value="NZ_MRCA01000004.1"/>
</dbReference>
<dbReference type="PANTHER" id="PTHR43685:SF12">
    <property type="entry name" value="GLYCOSYL TRANSFERASE FAMILY 2"/>
    <property type="match status" value="1"/>
</dbReference>
<dbReference type="Pfam" id="PF00535">
    <property type="entry name" value="Glycos_transf_2"/>
    <property type="match status" value="1"/>
</dbReference>
<dbReference type="OrthoDB" id="8936324at2"/>
<keyword evidence="3" id="KW-1185">Reference proteome</keyword>
<sequence length="288" mass="32372">MKISIIIPCLNAAETIGVQLEALANQQWSQPWEVIIADNGCTDNTASIVEQYQTRIPNLRIVDASDRKGASHARNIGAKAAQGESLLFIDADDEVAPGWLAAMGEALAKNDFVTGHNDYNKLSDTWVVKCYQLENGTGIMENTYYLPFAGSGNLGIKRAIHEKIGGFDEALYQSEDVDYCWRAYYVGTKLHYVPDAIAYIRLRGNLASIYRRSWAVGKGVILVYKKHRPLGMPQMVSWKTFLKTSFTLTIQILLLQIRDKESLAKWLMSLAWRGGQLWGCIKYQYLPI</sequence>
<dbReference type="GO" id="GO:0016740">
    <property type="term" value="F:transferase activity"/>
    <property type="evidence" value="ECO:0007669"/>
    <property type="project" value="UniProtKB-KW"/>
</dbReference>
<evidence type="ECO:0000313" key="2">
    <source>
        <dbReference type="EMBL" id="OKH14470.1"/>
    </source>
</evidence>
<dbReference type="SUPFAM" id="SSF53448">
    <property type="entry name" value="Nucleotide-diphospho-sugar transferases"/>
    <property type="match status" value="1"/>
</dbReference>
<keyword evidence="2" id="KW-0808">Transferase</keyword>
<protein>
    <submittedName>
        <fullName evidence="2">Glycosyl transferase family 2</fullName>
    </submittedName>
</protein>
<evidence type="ECO:0000259" key="1">
    <source>
        <dbReference type="Pfam" id="PF00535"/>
    </source>
</evidence>
<organism evidence="2 3">
    <name type="scientific">Fischerella major NIES-592</name>
    <dbReference type="NCBI Taxonomy" id="210994"/>
    <lineage>
        <taxon>Bacteria</taxon>
        <taxon>Bacillati</taxon>
        <taxon>Cyanobacteriota</taxon>
        <taxon>Cyanophyceae</taxon>
        <taxon>Nostocales</taxon>
        <taxon>Hapalosiphonaceae</taxon>
        <taxon>Fischerella</taxon>
    </lineage>
</organism>
<comment type="caution">
    <text evidence="2">The sequence shown here is derived from an EMBL/GenBank/DDBJ whole genome shotgun (WGS) entry which is preliminary data.</text>
</comment>
<feature type="domain" description="Glycosyltransferase 2-like" evidence="1">
    <location>
        <begin position="4"/>
        <end position="164"/>
    </location>
</feature>
<name>A0A1U7H0N8_9CYAN</name>
<evidence type="ECO:0000313" key="3">
    <source>
        <dbReference type="Proteomes" id="UP000186391"/>
    </source>
</evidence>
<dbReference type="InterPro" id="IPR029044">
    <property type="entry name" value="Nucleotide-diphossugar_trans"/>
</dbReference>
<dbReference type="Proteomes" id="UP000186391">
    <property type="component" value="Unassembled WGS sequence"/>
</dbReference>